<comment type="similarity">
    <text evidence="2">Belongs to the glutaredoxin family.</text>
</comment>
<accession>A0A087VVU3</accession>
<protein>
    <recommendedName>
        <fullName evidence="3">Glutaredoxin-like protein NrdH</fullName>
    </recommendedName>
</protein>
<dbReference type="OrthoDB" id="8545217at2"/>
<evidence type="ECO:0000256" key="6">
    <source>
        <dbReference type="ARBA" id="ARBA00023157"/>
    </source>
</evidence>
<dbReference type="Proteomes" id="UP000028569">
    <property type="component" value="Chromosome"/>
</dbReference>
<evidence type="ECO:0000256" key="4">
    <source>
        <dbReference type="ARBA" id="ARBA00022448"/>
    </source>
</evidence>
<dbReference type="InterPro" id="IPR051548">
    <property type="entry name" value="Grx-like_ET"/>
</dbReference>
<name>A0A087VVU3_9BIFI</name>
<keyword evidence="10" id="KW-1185">Reference proteome</keyword>
<keyword evidence="4" id="KW-0813">Transport</keyword>
<dbReference type="GO" id="GO:0009055">
    <property type="term" value="F:electron transfer activity"/>
    <property type="evidence" value="ECO:0007669"/>
    <property type="project" value="TreeGrafter"/>
</dbReference>
<comment type="function">
    <text evidence="1">Electron transport system for the ribonucleotide reductase system NrdEF.</text>
</comment>
<organism evidence="9 10">
    <name type="scientific">Bifidobacterium [indicum] DSM 20214 = LMG 11587</name>
    <dbReference type="NCBI Taxonomy" id="1341694"/>
    <lineage>
        <taxon>Bacteria</taxon>
        <taxon>Bacillati</taxon>
        <taxon>Actinomycetota</taxon>
        <taxon>Actinomycetes</taxon>
        <taxon>Bifidobacteriales</taxon>
        <taxon>Bifidobacteriaceae</taxon>
        <taxon>Bifidobacterium</taxon>
    </lineage>
</organism>
<keyword evidence="7" id="KW-0676">Redox-active center</keyword>
<evidence type="ECO:0000256" key="1">
    <source>
        <dbReference type="ARBA" id="ARBA00002292"/>
    </source>
</evidence>
<evidence type="ECO:0000256" key="2">
    <source>
        <dbReference type="ARBA" id="ARBA00007787"/>
    </source>
</evidence>
<gene>
    <name evidence="9" type="ORF">BINDI_1198</name>
</gene>
<evidence type="ECO:0000256" key="3">
    <source>
        <dbReference type="ARBA" id="ARBA00017945"/>
    </source>
</evidence>
<dbReference type="PANTHER" id="PTHR34386">
    <property type="entry name" value="GLUTAREDOXIN"/>
    <property type="match status" value="1"/>
</dbReference>
<dbReference type="EMBL" id="CP006018">
    <property type="protein sequence ID" value="AIC92454.1"/>
    <property type="molecule type" value="Genomic_DNA"/>
</dbReference>
<dbReference type="SUPFAM" id="SSF52833">
    <property type="entry name" value="Thioredoxin-like"/>
    <property type="match status" value="1"/>
</dbReference>
<evidence type="ECO:0000313" key="9">
    <source>
        <dbReference type="EMBL" id="AIC92454.1"/>
    </source>
</evidence>
<dbReference type="AlphaFoldDB" id="A0A087VVU3"/>
<dbReference type="Gene3D" id="3.40.30.10">
    <property type="entry name" value="Glutaredoxin"/>
    <property type="match status" value="1"/>
</dbReference>
<evidence type="ECO:0000259" key="8">
    <source>
        <dbReference type="Pfam" id="PF00462"/>
    </source>
</evidence>
<dbReference type="PANTHER" id="PTHR34386:SF1">
    <property type="entry name" value="GLUTAREDOXIN-LIKE PROTEIN NRDH"/>
    <property type="match status" value="1"/>
</dbReference>
<dbReference type="PROSITE" id="PS51354">
    <property type="entry name" value="GLUTAREDOXIN_2"/>
    <property type="match status" value="1"/>
</dbReference>
<evidence type="ECO:0000313" key="10">
    <source>
        <dbReference type="Proteomes" id="UP000028569"/>
    </source>
</evidence>
<dbReference type="InterPro" id="IPR011909">
    <property type="entry name" value="GlrX_NrdH"/>
</dbReference>
<dbReference type="RefSeq" id="WP_033491216.1">
    <property type="nucleotide sequence ID" value="NZ_CP006018.1"/>
</dbReference>
<dbReference type="KEGG" id="bii:BINDI_1198"/>
<dbReference type="GO" id="GO:0045454">
    <property type="term" value="P:cell redox homeostasis"/>
    <property type="evidence" value="ECO:0007669"/>
    <property type="project" value="InterPro"/>
</dbReference>
<keyword evidence="6" id="KW-1015">Disulfide bond</keyword>
<dbReference type="CDD" id="cd02976">
    <property type="entry name" value="NrdH"/>
    <property type="match status" value="1"/>
</dbReference>
<keyword evidence="5" id="KW-0249">Electron transport</keyword>
<evidence type="ECO:0000256" key="5">
    <source>
        <dbReference type="ARBA" id="ARBA00022982"/>
    </source>
</evidence>
<reference evidence="9 10" key="1">
    <citation type="journal article" date="2014" name="Appl. Environ. Microbiol.">
        <title>Genomic encyclopedia of type strains of the genus Bifidobacterium.</title>
        <authorList>
            <person name="Milani C."/>
            <person name="Lugli G.A."/>
            <person name="Duranti S."/>
            <person name="Turroni F."/>
            <person name="Bottacini F."/>
            <person name="Mangifesta M."/>
            <person name="Sanchez B."/>
            <person name="Viappiani A."/>
            <person name="Mancabelli L."/>
            <person name="Taminiau B."/>
            <person name="Delcenserie V."/>
            <person name="Barrangou R."/>
            <person name="Margolles A."/>
            <person name="van Sinderen D."/>
            <person name="Ventura M."/>
        </authorList>
    </citation>
    <scope>NUCLEOTIDE SEQUENCE [LARGE SCALE GENOMIC DNA]</scope>
    <source>
        <strain evidence="9 10">LMG 11587</strain>
    </source>
</reference>
<dbReference type="Pfam" id="PF00462">
    <property type="entry name" value="Glutaredoxin"/>
    <property type="match status" value="1"/>
</dbReference>
<sequence>MSITVYTKTHCPQCDATKRQLTKQGLDFDQVDLTANQELVDQFIAKGFKQTPIVVTDEDTWSGYRPDMIKKVAATAKVYA</sequence>
<feature type="domain" description="Glutaredoxin" evidence="8">
    <location>
        <begin position="3"/>
        <end position="59"/>
    </location>
</feature>
<evidence type="ECO:0000256" key="7">
    <source>
        <dbReference type="ARBA" id="ARBA00023284"/>
    </source>
</evidence>
<dbReference type="NCBIfam" id="TIGR02194">
    <property type="entry name" value="GlrX_NrdH"/>
    <property type="match status" value="1"/>
</dbReference>
<dbReference type="HOGENOM" id="CLU_026126_9_0_11"/>
<dbReference type="GeneID" id="91566663"/>
<dbReference type="InterPro" id="IPR036249">
    <property type="entry name" value="Thioredoxin-like_sf"/>
</dbReference>
<dbReference type="InterPro" id="IPR002109">
    <property type="entry name" value="Glutaredoxin"/>
</dbReference>
<proteinExistence type="inferred from homology"/>